<keyword evidence="6" id="KW-0833">Ubl conjugation pathway</keyword>
<dbReference type="Pfam" id="PF02099">
    <property type="entry name" value="Josephin"/>
    <property type="match status" value="1"/>
</dbReference>
<dbReference type="FunCoup" id="A0A6I8U5V1">
    <property type="interactions" value="192"/>
</dbReference>
<evidence type="ECO:0000256" key="8">
    <source>
        <dbReference type="ARBA" id="ARBA00058284"/>
    </source>
</evidence>
<proteinExistence type="predicted"/>
<gene>
    <name evidence="13" type="primary">5572037</name>
</gene>
<dbReference type="OrthoDB" id="422700at2759"/>
<dbReference type="GO" id="GO:0005829">
    <property type="term" value="C:cytosol"/>
    <property type="evidence" value="ECO:0007669"/>
    <property type="project" value="UniProtKB-SubCell"/>
</dbReference>
<dbReference type="EC" id="3.4.19.12" evidence="3"/>
<keyword evidence="4" id="KW-0963">Cytoplasm</keyword>
<dbReference type="FunFam" id="3.90.70.40:FF:000003">
    <property type="entry name" value="josephin-2 isoform X1"/>
    <property type="match status" value="1"/>
</dbReference>
<evidence type="ECO:0000256" key="2">
    <source>
        <dbReference type="ARBA" id="ARBA00004514"/>
    </source>
</evidence>
<evidence type="ECO:0000256" key="9">
    <source>
        <dbReference type="ARBA" id="ARBA00069892"/>
    </source>
</evidence>
<dbReference type="EnsemblMetazoa" id="AAEL025431-RB">
    <property type="protein sequence ID" value="AAEL025431-PB"/>
    <property type="gene ID" value="AAEL025431"/>
</dbReference>
<dbReference type="EnsemblMetazoa" id="AAEL025431-RA">
    <property type="protein sequence ID" value="AAEL025431-PA"/>
    <property type="gene ID" value="AAEL025431"/>
</dbReference>
<organism evidence="13 14">
    <name type="scientific">Aedes aegypti</name>
    <name type="common">Yellowfever mosquito</name>
    <name type="synonym">Culex aegypti</name>
    <dbReference type="NCBI Taxonomy" id="7159"/>
    <lineage>
        <taxon>Eukaryota</taxon>
        <taxon>Metazoa</taxon>
        <taxon>Ecdysozoa</taxon>
        <taxon>Arthropoda</taxon>
        <taxon>Hexapoda</taxon>
        <taxon>Insecta</taxon>
        <taxon>Pterygota</taxon>
        <taxon>Neoptera</taxon>
        <taxon>Endopterygota</taxon>
        <taxon>Diptera</taxon>
        <taxon>Nematocera</taxon>
        <taxon>Culicoidea</taxon>
        <taxon>Culicidae</taxon>
        <taxon>Culicinae</taxon>
        <taxon>Aedini</taxon>
        <taxon>Aedes</taxon>
        <taxon>Stegomyia</taxon>
    </lineage>
</organism>
<dbReference type="Proteomes" id="UP000008820">
    <property type="component" value="Chromosome 2"/>
</dbReference>
<evidence type="ECO:0000256" key="5">
    <source>
        <dbReference type="ARBA" id="ARBA00022670"/>
    </source>
</evidence>
<comment type="catalytic activity">
    <reaction evidence="1">
        <text>Thiol-dependent hydrolysis of ester, thioester, amide, peptide and isopeptide bonds formed by the C-terminal Gly of ubiquitin (a 76-residue protein attached to proteins as an intracellular targeting signal).</text>
        <dbReference type="EC" id="3.4.19.12"/>
    </reaction>
</comment>
<accession>A0A6I8U5V1</accession>
<sequence>MKKCNFQANVCKMGASTVYHEKQIKELCALHALNNLFQDKECYNKVQLDTICRNLAPNDYINPHRSILGLGNYDINVIITALHMKDCEAVWFDKRKDPCCIDTSKIVGFILNVPSNYKIGFVRLPIQRRHWISVRKINGQYWNLDSKLDAPQAIGDEIQTMEYLRTQLQSNDKELFIVCTKGVDNDQSWLLPEYRRDGI</sequence>
<evidence type="ECO:0000256" key="10">
    <source>
        <dbReference type="ARBA" id="ARBA00077222"/>
    </source>
</evidence>
<evidence type="ECO:0000256" key="11">
    <source>
        <dbReference type="PROSITE-ProRule" id="PRU00331"/>
    </source>
</evidence>
<keyword evidence="14" id="KW-1185">Reference proteome</keyword>
<name>A0A6I8U5V1_AEDAE</name>
<dbReference type="InParanoid" id="A0A6I8U5V1"/>
<evidence type="ECO:0000313" key="13">
    <source>
        <dbReference type="EnsemblMetazoa" id="AAEL025431-PA"/>
    </source>
</evidence>
<comment type="function">
    <text evidence="8">Cleaves 'Lys-63'-linked poly-ubiquitin chains, and with lesser efficiency 'Lys-48'-linked poly-ubiquitin chains (in vitro). May act as a deubiquitinating enzyme.</text>
</comment>
<comment type="subcellular location">
    <subcellularLocation>
        <location evidence="2">Cytoplasm</location>
        <location evidence="2">Cytosol</location>
    </subcellularLocation>
</comment>
<dbReference type="GO" id="GO:0006508">
    <property type="term" value="P:proteolysis"/>
    <property type="evidence" value="ECO:0007669"/>
    <property type="project" value="UniProtKB-KW"/>
</dbReference>
<evidence type="ECO:0000256" key="6">
    <source>
        <dbReference type="ARBA" id="ARBA00022786"/>
    </source>
</evidence>
<dbReference type="AlphaFoldDB" id="A0A6I8U5V1"/>
<keyword evidence="7 11" id="KW-0378">Hydrolase</keyword>
<dbReference type="SMART" id="SM01246">
    <property type="entry name" value="Josephin"/>
    <property type="match status" value="1"/>
</dbReference>
<dbReference type="PRINTS" id="PR01233">
    <property type="entry name" value="JOSEPHIN"/>
</dbReference>
<evidence type="ECO:0000313" key="14">
    <source>
        <dbReference type="Proteomes" id="UP000008820"/>
    </source>
</evidence>
<feature type="active site" evidence="11">
    <location>
        <position position="28"/>
    </location>
</feature>
<feature type="active site" evidence="11">
    <location>
        <position position="145"/>
    </location>
</feature>
<evidence type="ECO:0000259" key="12">
    <source>
        <dbReference type="PROSITE" id="PS50957"/>
    </source>
</evidence>
<dbReference type="Gene3D" id="3.90.70.40">
    <property type="match status" value="1"/>
</dbReference>
<evidence type="ECO:0000256" key="4">
    <source>
        <dbReference type="ARBA" id="ARBA00022490"/>
    </source>
</evidence>
<reference evidence="13 14" key="1">
    <citation type="submission" date="2017-06" db="EMBL/GenBank/DDBJ databases">
        <title>Aedes aegypti genome working group (AGWG) sequencing and assembly.</title>
        <authorList>
            <consortium name="Aedes aegypti Genome Working Group (AGWG)"/>
            <person name="Matthews B.J."/>
        </authorList>
    </citation>
    <scope>NUCLEOTIDE SEQUENCE [LARGE SCALE GENOMIC DNA]</scope>
    <source>
        <strain evidence="13 14">LVP_AGWG</strain>
    </source>
</reference>
<dbReference type="PROSITE" id="PS50957">
    <property type="entry name" value="JOSEPHIN"/>
    <property type="match status" value="1"/>
</dbReference>
<evidence type="ECO:0000256" key="1">
    <source>
        <dbReference type="ARBA" id="ARBA00000707"/>
    </source>
</evidence>
<protein>
    <recommendedName>
        <fullName evidence="9">Josephin-2</fullName>
        <ecNumber evidence="3">3.4.19.12</ecNumber>
    </recommendedName>
    <alternativeName>
        <fullName evidence="10">Josephin domain-containing protein 2</fullName>
    </alternativeName>
</protein>
<dbReference type="PANTHER" id="PTHR13291">
    <property type="entry name" value="JOSEPHIN 1, 2"/>
    <property type="match status" value="1"/>
</dbReference>
<reference evidence="13" key="2">
    <citation type="submission" date="2020-05" db="UniProtKB">
        <authorList>
            <consortium name="EnsemblMetazoa"/>
        </authorList>
    </citation>
    <scope>IDENTIFICATION</scope>
    <source>
        <strain evidence="13">LVP_AGWG</strain>
    </source>
</reference>
<feature type="active site" evidence="11">
    <location>
        <position position="130"/>
    </location>
</feature>
<feature type="domain" description="Josephin" evidence="12">
    <location>
        <begin position="15"/>
        <end position="193"/>
    </location>
</feature>
<evidence type="ECO:0000256" key="3">
    <source>
        <dbReference type="ARBA" id="ARBA00012759"/>
    </source>
</evidence>
<dbReference type="PANTHER" id="PTHR13291:SF0">
    <property type="entry name" value="JOSEPHIN-LIKE PROTEIN"/>
    <property type="match status" value="1"/>
</dbReference>
<evidence type="ECO:0000256" key="7">
    <source>
        <dbReference type="ARBA" id="ARBA00022801"/>
    </source>
</evidence>
<dbReference type="InterPro" id="IPR006155">
    <property type="entry name" value="Josephin"/>
</dbReference>
<dbReference type="GO" id="GO:0004843">
    <property type="term" value="F:cysteine-type deubiquitinase activity"/>
    <property type="evidence" value="ECO:0007669"/>
    <property type="project" value="UniProtKB-EC"/>
</dbReference>
<dbReference type="InterPro" id="IPR040053">
    <property type="entry name" value="JOSD1/2"/>
</dbReference>
<dbReference type="GO" id="GO:0016579">
    <property type="term" value="P:protein deubiquitination"/>
    <property type="evidence" value="ECO:0007669"/>
    <property type="project" value="InterPro"/>
</dbReference>
<keyword evidence="5" id="KW-0645">Protease</keyword>